<accession>Q94LQ5</accession>
<gene>
    <name evidence="1" type="primary">OSJNBa0010C11.6</name>
</gene>
<organism evidence="1 2">
    <name type="scientific">Oryza sativa subsp. japonica</name>
    <name type="common">Rice</name>
    <dbReference type="NCBI Taxonomy" id="39947"/>
    <lineage>
        <taxon>Eukaryota</taxon>
        <taxon>Viridiplantae</taxon>
        <taxon>Streptophyta</taxon>
        <taxon>Embryophyta</taxon>
        <taxon>Tracheophyta</taxon>
        <taxon>Spermatophyta</taxon>
        <taxon>Magnoliopsida</taxon>
        <taxon>Liliopsida</taxon>
        <taxon>Poales</taxon>
        <taxon>Poaceae</taxon>
        <taxon>BOP clade</taxon>
        <taxon>Oryzoideae</taxon>
        <taxon>Oryzeae</taxon>
        <taxon>Oryzinae</taxon>
        <taxon>Oryza</taxon>
        <taxon>Oryza sativa</taxon>
    </lineage>
</organism>
<evidence type="ECO:0000313" key="1">
    <source>
        <dbReference type="EMBL" id="AAK55450.1"/>
    </source>
</evidence>
<dbReference type="AlphaFoldDB" id="Q94LQ5"/>
<evidence type="ECO:0000313" key="2">
    <source>
        <dbReference type="Proteomes" id="UP000000763"/>
    </source>
</evidence>
<sequence length="74" mass="8061">MGGGNSADFFSATASLVFSRGFFSRAATPLRTPLTRQGIPAMKQSSGDGRLLLRLWLQLLKIRQCDVYGPDGEQ</sequence>
<proteinExistence type="predicted"/>
<reference evidence="2" key="2">
    <citation type="journal article" date="2008" name="Nucleic Acids Res.">
        <title>The rice annotation project database (RAP-DB): 2008 update.</title>
        <authorList>
            <consortium name="The rice annotation project (RAP)"/>
        </authorList>
    </citation>
    <scope>GENOME REANNOTATION</scope>
    <source>
        <strain evidence="2">cv. Nipponbare</strain>
    </source>
</reference>
<name>Q94LQ5_ORYSJ</name>
<dbReference type="EMBL" id="AC069300">
    <property type="protein sequence ID" value="AAK55450.1"/>
    <property type="molecule type" value="Genomic_DNA"/>
</dbReference>
<dbReference type="Proteomes" id="UP000000763">
    <property type="component" value="Chromosome 10"/>
</dbReference>
<protein>
    <submittedName>
        <fullName evidence="1">Uncharacterized protein</fullName>
    </submittedName>
</protein>
<reference evidence="2" key="1">
    <citation type="journal article" date="2005" name="Nature">
        <title>The map-based sequence of the rice genome.</title>
        <authorList>
            <consortium name="International rice genome sequencing project (IRGSP)"/>
            <person name="Matsumoto T."/>
            <person name="Wu J."/>
            <person name="Kanamori H."/>
            <person name="Katayose Y."/>
            <person name="Fujisawa M."/>
            <person name="Namiki N."/>
            <person name="Mizuno H."/>
            <person name="Yamamoto K."/>
            <person name="Antonio B.A."/>
            <person name="Baba T."/>
            <person name="Sakata K."/>
            <person name="Nagamura Y."/>
            <person name="Aoki H."/>
            <person name="Arikawa K."/>
            <person name="Arita K."/>
            <person name="Bito T."/>
            <person name="Chiden Y."/>
            <person name="Fujitsuka N."/>
            <person name="Fukunaka R."/>
            <person name="Hamada M."/>
            <person name="Harada C."/>
            <person name="Hayashi A."/>
            <person name="Hijishita S."/>
            <person name="Honda M."/>
            <person name="Hosokawa S."/>
            <person name="Ichikawa Y."/>
            <person name="Idonuma A."/>
            <person name="Iijima M."/>
            <person name="Ikeda M."/>
            <person name="Ikeno M."/>
            <person name="Ito K."/>
            <person name="Ito S."/>
            <person name="Ito T."/>
            <person name="Ito Y."/>
            <person name="Ito Y."/>
            <person name="Iwabuchi A."/>
            <person name="Kamiya K."/>
            <person name="Karasawa W."/>
            <person name="Kurita K."/>
            <person name="Katagiri S."/>
            <person name="Kikuta A."/>
            <person name="Kobayashi H."/>
            <person name="Kobayashi N."/>
            <person name="Machita K."/>
            <person name="Maehara T."/>
            <person name="Masukawa M."/>
            <person name="Mizubayashi T."/>
            <person name="Mukai Y."/>
            <person name="Nagasaki H."/>
            <person name="Nagata Y."/>
            <person name="Naito S."/>
            <person name="Nakashima M."/>
            <person name="Nakama Y."/>
            <person name="Nakamichi Y."/>
            <person name="Nakamura M."/>
            <person name="Meguro A."/>
            <person name="Negishi M."/>
            <person name="Ohta I."/>
            <person name="Ohta T."/>
            <person name="Okamoto M."/>
            <person name="Ono N."/>
            <person name="Saji S."/>
            <person name="Sakaguchi M."/>
            <person name="Sakai K."/>
            <person name="Shibata M."/>
            <person name="Shimokawa T."/>
            <person name="Song J."/>
            <person name="Takazaki Y."/>
            <person name="Terasawa K."/>
            <person name="Tsugane M."/>
            <person name="Tsuji K."/>
            <person name="Ueda S."/>
            <person name="Waki K."/>
            <person name="Yamagata H."/>
            <person name="Yamamoto M."/>
            <person name="Yamamoto S."/>
            <person name="Yamane H."/>
            <person name="Yoshiki S."/>
            <person name="Yoshihara R."/>
            <person name="Yukawa K."/>
            <person name="Zhong H."/>
            <person name="Yano M."/>
            <person name="Yuan Q."/>
            <person name="Ouyang S."/>
            <person name="Liu J."/>
            <person name="Jones K.M."/>
            <person name="Gansberger K."/>
            <person name="Moffat K."/>
            <person name="Hill J."/>
            <person name="Bera J."/>
            <person name="Fadrosh D."/>
            <person name="Jin S."/>
            <person name="Johri S."/>
            <person name="Kim M."/>
            <person name="Overton L."/>
            <person name="Reardon M."/>
            <person name="Tsitrin T."/>
            <person name="Vuong H."/>
            <person name="Weaver B."/>
            <person name="Ciecko A."/>
            <person name="Tallon L."/>
            <person name="Jackson J."/>
            <person name="Pai G."/>
            <person name="Aken S.V."/>
            <person name="Utterback T."/>
            <person name="Reidmuller S."/>
            <person name="Feldblyum T."/>
            <person name="Hsiao J."/>
            <person name="Zismann V."/>
            <person name="Iobst S."/>
            <person name="de Vazeille A.R."/>
            <person name="Buell C.R."/>
            <person name="Ying K."/>
            <person name="Li Y."/>
            <person name="Lu T."/>
            <person name="Huang Y."/>
            <person name="Zhao Q."/>
            <person name="Feng Q."/>
            <person name="Zhang L."/>
            <person name="Zhu J."/>
            <person name="Weng Q."/>
            <person name="Mu J."/>
            <person name="Lu Y."/>
            <person name="Fan D."/>
            <person name="Liu Y."/>
            <person name="Guan J."/>
            <person name="Zhang Y."/>
            <person name="Yu S."/>
            <person name="Liu X."/>
            <person name="Zhang Y."/>
            <person name="Hong G."/>
            <person name="Han B."/>
            <person name="Choisne N."/>
            <person name="Demange N."/>
            <person name="Orjeda G."/>
            <person name="Samain S."/>
            <person name="Cattolico L."/>
            <person name="Pelletier E."/>
            <person name="Couloux A."/>
            <person name="Segurens B."/>
            <person name="Wincker P."/>
            <person name="D'Hont A."/>
            <person name="Scarpelli C."/>
            <person name="Weissenbach J."/>
            <person name="Salanoubat M."/>
            <person name="Quetier F."/>
            <person name="Yu Y."/>
            <person name="Kim H.R."/>
            <person name="Rambo T."/>
            <person name="Currie J."/>
            <person name="Collura K."/>
            <person name="Luo M."/>
            <person name="Yang T."/>
            <person name="Ammiraju J.S.S."/>
            <person name="Engler F."/>
            <person name="Soderlund C."/>
            <person name="Wing R.A."/>
            <person name="Palmer L.E."/>
            <person name="de la Bastide M."/>
            <person name="Spiegel L."/>
            <person name="Nascimento L."/>
            <person name="Zutavern T."/>
            <person name="O'Shaughnessy A."/>
            <person name="Dike S."/>
            <person name="Dedhia N."/>
            <person name="Preston R."/>
            <person name="Balija V."/>
            <person name="McCombie W.R."/>
            <person name="Chow T."/>
            <person name="Chen H."/>
            <person name="Chung M."/>
            <person name="Chen C."/>
            <person name="Shaw J."/>
            <person name="Wu H."/>
            <person name="Hsiao K."/>
            <person name="Chao Y."/>
            <person name="Chu M."/>
            <person name="Cheng C."/>
            <person name="Hour A."/>
            <person name="Lee P."/>
            <person name="Lin S."/>
            <person name="Lin Y."/>
            <person name="Liou J."/>
            <person name="Liu S."/>
            <person name="Hsing Y."/>
            <person name="Raghuvanshi S."/>
            <person name="Mohanty A."/>
            <person name="Bharti A.K."/>
            <person name="Gaur A."/>
            <person name="Gupta V."/>
            <person name="Kumar D."/>
            <person name="Ravi V."/>
            <person name="Vij S."/>
            <person name="Kapur A."/>
            <person name="Khurana P."/>
            <person name="Khurana P."/>
            <person name="Khurana J.P."/>
            <person name="Tyagi A.K."/>
            <person name="Gaikwad K."/>
            <person name="Singh A."/>
            <person name="Dalal V."/>
            <person name="Srivastava S."/>
            <person name="Dixit A."/>
            <person name="Pal A.K."/>
            <person name="Ghazi I.A."/>
            <person name="Yadav M."/>
            <person name="Pandit A."/>
            <person name="Bhargava A."/>
            <person name="Sureshbabu K."/>
            <person name="Batra K."/>
            <person name="Sharma T.R."/>
            <person name="Mohapatra T."/>
            <person name="Singh N.K."/>
            <person name="Messing J."/>
            <person name="Nelson A.B."/>
            <person name="Fuks G."/>
            <person name="Kavchok S."/>
            <person name="Keizer G."/>
            <person name="Linton E."/>
            <person name="Llaca V."/>
            <person name="Song R."/>
            <person name="Tanyolac B."/>
            <person name="Young S."/>
            <person name="Ho-Il K."/>
            <person name="Hahn J.H."/>
            <person name="Sangsakoo G."/>
            <person name="Vanavichit A."/>
            <person name="de Mattos Luiz.A.T."/>
            <person name="Zimmer P.D."/>
            <person name="Malone G."/>
            <person name="Dellagostin O."/>
            <person name="de Oliveira A.C."/>
            <person name="Bevan M."/>
            <person name="Bancroft I."/>
            <person name="Minx P."/>
            <person name="Cordum H."/>
            <person name="Wilson R."/>
            <person name="Cheng Z."/>
            <person name="Jin W."/>
            <person name="Jiang J."/>
            <person name="Leong S.A."/>
            <person name="Iwama H."/>
            <person name="Gojobori T."/>
            <person name="Itoh T."/>
            <person name="Niimura Y."/>
            <person name="Fujii Y."/>
            <person name="Habara T."/>
            <person name="Sakai H."/>
            <person name="Sato Y."/>
            <person name="Wilson G."/>
            <person name="Kumar K."/>
            <person name="McCouch S."/>
            <person name="Juretic N."/>
            <person name="Hoen D."/>
            <person name="Wright S."/>
            <person name="Bruskiewich R."/>
            <person name="Bureau T."/>
            <person name="Miyao A."/>
            <person name="Hirochika H."/>
            <person name="Nishikawa T."/>
            <person name="Kadowaki K."/>
            <person name="Sugiura M."/>
            <person name="Burr B."/>
            <person name="Sasaki T."/>
        </authorList>
    </citation>
    <scope>NUCLEOTIDE SEQUENCE [LARGE SCALE GENOMIC DNA]</scope>
    <source>
        <strain evidence="2">cv. Nipponbare</strain>
    </source>
</reference>